<protein>
    <submittedName>
        <fullName evidence="2">Uncharacterized protein</fullName>
    </submittedName>
</protein>
<accession>A0A0S8G1R2</accession>
<organism evidence="2 3">
    <name type="scientific">candidate division TA06 bacterium SM23_40</name>
    <dbReference type="NCBI Taxonomy" id="1703774"/>
    <lineage>
        <taxon>Bacteria</taxon>
        <taxon>Bacteria division TA06</taxon>
    </lineage>
</organism>
<proteinExistence type="predicted"/>
<name>A0A0S8G1R2_UNCT6</name>
<evidence type="ECO:0000313" key="3">
    <source>
        <dbReference type="Proteomes" id="UP000051717"/>
    </source>
</evidence>
<dbReference type="Proteomes" id="UP000051717">
    <property type="component" value="Unassembled WGS sequence"/>
</dbReference>
<dbReference type="AlphaFoldDB" id="A0A0S8G1R2"/>
<sequence length="59" mass="6907">MPYTRFVRRGNKIDVYKDGKAFTSHSPSKAEAHRTAGLRHSARKGKLRVAKRRSKKRRR</sequence>
<reference evidence="2 3" key="1">
    <citation type="journal article" date="2015" name="Microbiome">
        <title>Genomic resolution of linkages in carbon, nitrogen, and sulfur cycling among widespread estuary sediment bacteria.</title>
        <authorList>
            <person name="Baker B.J."/>
            <person name="Lazar C.S."/>
            <person name="Teske A.P."/>
            <person name="Dick G.J."/>
        </authorList>
    </citation>
    <scope>NUCLEOTIDE SEQUENCE [LARGE SCALE GENOMIC DNA]</scope>
    <source>
        <strain evidence="2">SM23_40</strain>
    </source>
</reference>
<feature type="region of interest" description="Disordered" evidence="1">
    <location>
        <begin position="18"/>
        <end position="59"/>
    </location>
</feature>
<evidence type="ECO:0000256" key="1">
    <source>
        <dbReference type="SAM" id="MobiDB-lite"/>
    </source>
</evidence>
<evidence type="ECO:0000313" key="2">
    <source>
        <dbReference type="EMBL" id="KPK66952.1"/>
    </source>
</evidence>
<feature type="compositionally biased region" description="Basic residues" evidence="1">
    <location>
        <begin position="36"/>
        <end position="59"/>
    </location>
</feature>
<gene>
    <name evidence="2" type="ORF">AMJ82_11555</name>
</gene>
<comment type="caution">
    <text evidence="2">The sequence shown here is derived from an EMBL/GenBank/DDBJ whole genome shotgun (WGS) entry which is preliminary data.</text>
</comment>
<dbReference type="EMBL" id="LJUI01000157">
    <property type="protein sequence ID" value="KPK66952.1"/>
    <property type="molecule type" value="Genomic_DNA"/>
</dbReference>